<dbReference type="Pfam" id="PF00440">
    <property type="entry name" value="TetR_N"/>
    <property type="match status" value="1"/>
</dbReference>
<dbReference type="AlphaFoldDB" id="A0A087VTB3"/>
<dbReference type="SUPFAM" id="SSF46689">
    <property type="entry name" value="Homeodomain-like"/>
    <property type="match status" value="1"/>
</dbReference>
<dbReference type="InterPro" id="IPR001647">
    <property type="entry name" value="HTH_TetR"/>
</dbReference>
<name>A0A087VTB3_9BIFI</name>
<proteinExistence type="predicted"/>
<feature type="domain" description="HTH tetR-type" evidence="5">
    <location>
        <begin position="10"/>
        <end position="70"/>
    </location>
</feature>
<dbReference type="PRINTS" id="PR00455">
    <property type="entry name" value="HTHTETR"/>
</dbReference>
<keyword evidence="3" id="KW-0804">Transcription</keyword>
<dbReference type="PANTHER" id="PTHR30055">
    <property type="entry name" value="HTH-TYPE TRANSCRIPTIONAL REGULATOR RUTR"/>
    <property type="match status" value="1"/>
</dbReference>
<sequence length="205" mass="23403">MASRTRKSPEARRAEITQAAAYLISRHGYNGISLKDVADKVGMSQPGILHYVGSKEGLLSLLVTDIYDANGTPEEFMQTGLPGSDPDHPHLPAYFNYLVAHNAGRPELTQLYTVLETEAIAVSHPLHDYFIRRPSGVWEHYSKFPWLLPDGMEWERDMRSKVRMSLEVMDGIQIRLLREPKIDYVQEWGRFKDLIFPSPLWDGCC</sequence>
<evidence type="ECO:0000256" key="3">
    <source>
        <dbReference type="ARBA" id="ARBA00023163"/>
    </source>
</evidence>
<dbReference type="Proteomes" id="UP000028569">
    <property type="component" value="Chromosome"/>
</dbReference>
<dbReference type="PROSITE" id="PS50977">
    <property type="entry name" value="HTH_TETR_2"/>
    <property type="match status" value="1"/>
</dbReference>
<dbReference type="InterPro" id="IPR050109">
    <property type="entry name" value="HTH-type_TetR-like_transc_reg"/>
</dbReference>
<accession>A0A087VTB3</accession>
<evidence type="ECO:0000313" key="7">
    <source>
        <dbReference type="Proteomes" id="UP000028569"/>
    </source>
</evidence>
<dbReference type="Gene3D" id="1.10.357.10">
    <property type="entry name" value="Tetracycline Repressor, domain 2"/>
    <property type="match status" value="1"/>
</dbReference>
<feature type="DNA-binding region" description="H-T-H motif" evidence="4">
    <location>
        <begin position="33"/>
        <end position="52"/>
    </location>
</feature>
<dbReference type="HOGENOM" id="CLU_069356_44_0_11"/>
<evidence type="ECO:0000256" key="1">
    <source>
        <dbReference type="ARBA" id="ARBA00023015"/>
    </source>
</evidence>
<evidence type="ECO:0000256" key="4">
    <source>
        <dbReference type="PROSITE-ProRule" id="PRU00335"/>
    </source>
</evidence>
<reference evidence="6 7" key="1">
    <citation type="journal article" date="2014" name="Appl. Environ. Microbiol.">
        <title>Genomic encyclopedia of type strains of the genus Bifidobacterium.</title>
        <authorList>
            <person name="Milani C."/>
            <person name="Lugli G.A."/>
            <person name="Duranti S."/>
            <person name="Turroni F."/>
            <person name="Bottacini F."/>
            <person name="Mangifesta M."/>
            <person name="Sanchez B."/>
            <person name="Viappiani A."/>
            <person name="Mancabelli L."/>
            <person name="Taminiau B."/>
            <person name="Delcenserie V."/>
            <person name="Barrangou R."/>
            <person name="Margolles A."/>
            <person name="van Sinderen D."/>
            <person name="Ventura M."/>
        </authorList>
    </citation>
    <scope>NUCLEOTIDE SEQUENCE [LARGE SCALE GENOMIC DNA]</scope>
    <source>
        <strain evidence="6 7">LMG 11587</strain>
    </source>
</reference>
<keyword evidence="1" id="KW-0805">Transcription regulation</keyword>
<evidence type="ECO:0000313" key="6">
    <source>
        <dbReference type="EMBL" id="AIC91612.1"/>
    </source>
</evidence>
<dbReference type="PANTHER" id="PTHR30055:SF234">
    <property type="entry name" value="HTH-TYPE TRANSCRIPTIONAL REGULATOR BETI"/>
    <property type="match status" value="1"/>
</dbReference>
<dbReference type="EMBL" id="CP006018">
    <property type="protein sequence ID" value="AIC91612.1"/>
    <property type="molecule type" value="Genomic_DNA"/>
</dbReference>
<gene>
    <name evidence="6" type="ORF">BINDI_0330</name>
</gene>
<protein>
    <submittedName>
        <fullName evidence="6">TetR-type transcriptional regulator</fullName>
    </submittedName>
</protein>
<organism evidence="6 7">
    <name type="scientific">Bifidobacterium [indicum] DSM 20214 = LMG 11587</name>
    <dbReference type="NCBI Taxonomy" id="1341694"/>
    <lineage>
        <taxon>Bacteria</taxon>
        <taxon>Bacillati</taxon>
        <taxon>Actinomycetota</taxon>
        <taxon>Actinomycetes</taxon>
        <taxon>Bifidobacteriales</taxon>
        <taxon>Bifidobacteriaceae</taxon>
        <taxon>Bifidobacterium</taxon>
    </lineage>
</organism>
<dbReference type="GO" id="GO:0000976">
    <property type="term" value="F:transcription cis-regulatory region binding"/>
    <property type="evidence" value="ECO:0007669"/>
    <property type="project" value="TreeGrafter"/>
</dbReference>
<evidence type="ECO:0000256" key="2">
    <source>
        <dbReference type="ARBA" id="ARBA00023125"/>
    </source>
</evidence>
<dbReference type="OrthoDB" id="7505659at2"/>
<keyword evidence="7" id="KW-1185">Reference proteome</keyword>
<dbReference type="RefSeq" id="WP_033489790.1">
    <property type="nucleotide sequence ID" value="NZ_CP006018.1"/>
</dbReference>
<dbReference type="KEGG" id="bii:BINDI_0330"/>
<dbReference type="GO" id="GO:0003700">
    <property type="term" value="F:DNA-binding transcription factor activity"/>
    <property type="evidence" value="ECO:0007669"/>
    <property type="project" value="TreeGrafter"/>
</dbReference>
<evidence type="ECO:0000259" key="5">
    <source>
        <dbReference type="PROSITE" id="PS50977"/>
    </source>
</evidence>
<keyword evidence="2 4" id="KW-0238">DNA-binding</keyword>
<dbReference type="InterPro" id="IPR009057">
    <property type="entry name" value="Homeodomain-like_sf"/>
</dbReference>